<feature type="coiled-coil region" evidence="2">
    <location>
        <begin position="97"/>
        <end position="127"/>
    </location>
</feature>
<evidence type="ECO:0000256" key="3">
    <source>
        <dbReference type="SAM" id="SignalP"/>
    </source>
</evidence>
<dbReference type="NCBIfam" id="TIGR01730">
    <property type="entry name" value="RND_mfp"/>
    <property type="match status" value="1"/>
</dbReference>
<reference evidence="7" key="1">
    <citation type="submission" date="2022-03" db="EMBL/GenBank/DDBJ databases">
        <title>Genomic Encyclopedia of Type Strains, Phase III (KMG-III): the genomes of soil and plant-associated and newly described type strains.</title>
        <authorList>
            <person name="Whitman W."/>
        </authorList>
    </citation>
    <scope>NUCLEOTIDE SEQUENCE</scope>
    <source>
        <strain evidence="7">ANL 6-2</strain>
    </source>
</reference>
<dbReference type="Pfam" id="PF25954">
    <property type="entry name" value="Beta-barrel_RND_2"/>
    <property type="match status" value="1"/>
</dbReference>
<feature type="domain" description="YknX-like C-terminal permuted SH3-like" evidence="6">
    <location>
        <begin position="281"/>
        <end position="348"/>
    </location>
</feature>
<evidence type="ECO:0000313" key="8">
    <source>
        <dbReference type="Proteomes" id="UP001205843"/>
    </source>
</evidence>
<dbReference type="Gene3D" id="2.40.50.100">
    <property type="match status" value="1"/>
</dbReference>
<dbReference type="GO" id="GO:0015562">
    <property type="term" value="F:efflux transmembrane transporter activity"/>
    <property type="evidence" value="ECO:0007669"/>
    <property type="project" value="TreeGrafter"/>
</dbReference>
<name>A0AAE3G448_9GAMM</name>
<keyword evidence="2" id="KW-0175">Coiled coil</keyword>
<dbReference type="RefSeq" id="WP_253475472.1">
    <property type="nucleotide sequence ID" value="NZ_JALJXV010000002.1"/>
</dbReference>
<organism evidence="7 8">
    <name type="scientific">Natronocella acetinitrilica</name>
    <dbReference type="NCBI Taxonomy" id="414046"/>
    <lineage>
        <taxon>Bacteria</taxon>
        <taxon>Pseudomonadati</taxon>
        <taxon>Pseudomonadota</taxon>
        <taxon>Gammaproteobacteria</taxon>
        <taxon>Chromatiales</taxon>
        <taxon>Ectothiorhodospiraceae</taxon>
        <taxon>Natronocella</taxon>
    </lineage>
</organism>
<feature type="domain" description="CzcB-like barrel-sandwich hybrid" evidence="5">
    <location>
        <begin position="70"/>
        <end position="193"/>
    </location>
</feature>
<feature type="signal peptide" evidence="3">
    <location>
        <begin position="1"/>
        <end position="25"/>
    </location>
</feature>
<evidence type="ECO:0000256" key="2">
    <source>
        <dbReference type="SAM" id="Coils"/>
    </source>
</evidence>
<proteinExistence type="inferred from homology"/>
<feature type="domain" description="CusB-like beta-barrel" evidence="4">
    <location>
        <begin position="203"/>
        <end position="274"/>
    </location>
</feature>
<dbReference type="InterPro" id="IPR058647">
    <property type="entry name" value="BSH_CzcB-like"/>
</dbReference>
<dbReference type="SUPFAM" id="SSF111369">
    <property type="entry name" value="HlyD-like secretion proteins"/>
    <property type="match status" value="1"/>
</dbReference>
<evidence type="ECO:0000313" key="7">
    <source>
        <dbReference type="EMBL" id="MCP1674023.1"/>
    </source>
</evidence>
<evidence type="ECO:0000259" key="4">
    <source>
        <dbReference type="Pfam" id="PF25954"/>
    </source>
</evidence>
<dbReference type="InterPro" id="IPR006143">
    <property type="entry name" value="RND_pump_MFP"/>
</dbReference>
<sequence>MRQRPMLGALILVAATWLLSGCGNDAEAEASANAEGPRGTPVAAIEITPRDLSRTLSASGTVEPRVRIRLASRTAGTIDDVLVEVGDAVEQGQVLARMDVSEERAELERARAQADEARVNYQRTAELRERGVASPAEYQRALSEVRVADSEQSLWETRVAFGRVTAPRDTVVTARYVEPGEAVQAQETLFELSAMDALVIRLGVSELDIAHLEPGQTVPVQLDAMPDNPLEASIRRIDPAAEPGSRLVMVEIALPADAAEQGVRPGYLGRIRMAIDRRADVLAVPAAAIGEDGDKRYVYVIEDEQLHYREIEPGVTRGPWREVVSGLEPGEVVLATNPIDMQDGQAVRIVGWRG</sequence>
<dbReference type="Gene3D" id="1.10.287.470">
    <property type="entry name" value="Helix hairpin bin"/>
    <property type="match status" value="1"/>
</dbReference>
<keyword evidence="8" id="KW-1185">Reference proteome</keyword>
<accession>A0AAE3G448</accession>
<dbReference type="InterPro" id="IPR058792">
    <property type="entry name" value="Beta-barrel_RND_2"/>
</dbReference>
<dbReference type="Gene3D" id="2.40.30.170">
    <property type="match status" value="1"/>
</dbReference>
<dbReference type="EMBL" id="JALJXV010000002">
    <property type="protein sequence ID" value="MCP1674023.1"/>
    <property type="molecule type" value="Genomic_DNA"/>
</dbReference>
<comment type="caution">
    <text evidence="7">The sequence shown here is derived from an EMBL/GenBank/DDBJ whole genome shotgun (WGS) entry which is preliminary data.</text>
</comment>
<evidence type="ECO:0000259" key="5">
    <source>
        <dbReference type="Pfam" id="PF25973"/>
    </source>
</evidence>
<dbReference type="GO" id="GO:1990281">
    <property type="term" value="C:efflux pump complex"/>
    <property type="evidence" value="ECO:0007669"/>
    <property type="project" value="TreeGrafter"/>
</dbReference>
<dbReference type="PANTHER" id="PTHR30469">
    <property type="entry name" value="MULTIDRUG RESISTANCE PROTEIN MDTA"/>
    <property type="match status" value="1"/>
</dbReference>
<gene>
    <name evidence="7" type="ORF">J2T57_001122</name>
</gene>
<dbReference type="Gene3D" id="2.40.420.20">
    <property type="match status" value="1"/>
</dbReference>
<evidence type="ECO:0000259" key="6">
    <source>
        <dbReference type="Pfam" id="PF25989"/>
    </source>
</evidence>
<dbReference type="Proteomes" id="UP001205843">
    <property type="component" value="Unassembled WGS sequence"/>
</dbReference>
<comment type="similarity">
    <text evidence="1">Belongs to the membrane fusion protein (MFP) (TC 8.A.1) family.</text>
</comment>
<dbReference type="PROSITE" id="PS51257">
    <property type="entry name" value="PROKAR_LIPOPROTEIN"/>
    <property type="match status" value="1"/>
</dbReference>
<dbReference type="InterPro" id="IPR058637">
    <property type="entry name" value="YknX-like_C"/>
</dbReference>
<keyword evidence="3" id="KW-0732">Signal</keyword>
<protein>
    <submittedName>
        <fullName evidence="7">RND family efflux transporter MFP subunit</fullName>
    </submittedName>
</protein>
<dbReference type="AlphaFoldDB" id="A0AAE3G448"/>
<dbReference type="Pfam" id="PF25973">
    <property type="entry name" value="BSH_CzcB"/>
    <property type="match status" value="1"/>
</dbReference>
<evidence type="ECO:0000256" key="1">
    <source>
        <dbReference type="ARBA" id="ARBA00009477"/>
    </source>
</evidence>
<dbReference type="Pfam" id="PF25989">
    <property type="entry name" value="YknX_C"/>
    <property type="match status" value="1"/>
</dbReference>
<feature type="chain" id="PRO_5041930403" evidence="3">
    <location>
        <begin position="26"/>
        <end position="354"/>
    </location>
</feature>